<feature type="compositionally biased region" description="Low complexity" evidence="1">
    <location>
        <begin position="29"/>
        <end position="41"/>
    </location>
</feature>
<protein>
    <submittedName>
        <fullName evidence="2">Uncharacterized protein</fullName>
    </submittedName>
</protein>
<dbReference type="AlphaFoldDB" id="A0A3A4KR98"/>
<evidence type="ECO:0000313" key="3">
    <source>
        <dbReference type="Proteomes" id="UP000266677"/>
    </source>
</evidence>
<keyword evidence="3" id="KW-1185">Reference proteome</keyword>
<dbReference type="PRINTS" id="PR01217">
    <property type="entry name" value="PRICHEXTENSN"/>
</dbReference>
<feature type="compositionally biased region" description="Pro residues" evidence="1">
    <location>
        <begin position="18"/>
        <end position="28"/>
    </location>
</feature>
<reference evidence="2 3" key="1">
    <citation type="submission" date="2018-09" db="EMBL/GenBank/DDBJ databases">
        <title>YIM PH21274 draft genome.</title>
        <authorList>
            <person name="Miao C."/>
        </authorList>
    </citation>
    <scope>NUCLEOTIDE SEQUENCE [LARGE SCALE GENOMIC DNA]</scope>
    <source>
        <strain evidence="2 3">YIM PH 21724</strain>
    </source>
</reference>
<feature type="compositionally biased region" description="Low complexity" evidence="1">
    <location>
        <begin position="1"/>
        <end position="17"/>
    </location>
</feature>
<evidence type="ECO:0000256" key="1">
    <source>
        <dbReference type="SAM" id="MobiDB-lite"/>
    </source>
</evidence>
<feature type="region of interest" description="Disordered" evidence="1">
    <location>
        <begin position="1"/>
        <end position="194"/>
    </location>
</feature>
<gene>
    <name evidence="2" type="ORF">D5S18_24170</name>
</gene>
<comment type="caution">
    <text evidence="2">The sequence shown here is derived from an EMBL/GenBank/DDBJ whole genome shotgun (WGS) entry which is preliminary data.</text>
</comment>
<proteinExistence type="predicted"/>
<sequence length="335" mass="33749">MATLFAAPAGAAPQDAPTIPPTIPPTAPAQPGIETPATETPAPNPGADAPTSETPAPKPDNAPKAAPNQPPTPSPSQPGVTTPEPNQALPGQKKPQTPTQPGVTTPRIAPLPVPGQQPGDMPAVMPDQPGVQQPKPAPGGTQQQPGAVPPGQANPAKPQPPADDLVQTPQPPQQPRWQSPQLQSAPPAPVVEMSGPHLEVGANVDGGAVLPGFVANTHHFSNKDGYVGTVGYHTPTGAGEAGISVEFVDINTIKVTSYTGGEGLADGKNTAILDTTQLNLAKAAVEQWIESQPGGAAALDAARHAAPPILPPGDVAPQTVDVGGVTTQWGGSLQY</sequence>
<feature type="compositionally biased region" description="Low complexity" evidence="1">
    <location>
        <begin position="132"/>
        <end position="156"/>
    </location>
</feature>
<dbReference type="Proteomes" id="UP000266677">
    <property type="component" value="Unassembled WGS sequence"/>
</dbReference>
<evidence type="ECO:0000313" key="2">
    <source>
        <dbReference type="EMBL" id="RJO72397.1"/>
    </source>
</evidence>
<accession>A0A3A4KR98</accession>
<name>A0A3A4KR98_9NOCA</name>
<feature type="compositionally biased region" description="Low complexity" evidence="1">
    <location>
        <begin position="175"/>
        <end position="185"/>
    </location>
</feature>
<organism evidence="2 3">
    <name type="scientific">Nocardia panacis</name>
    <dbReference type="NCBI Taxonomy" id="2340916"/>
    <lineage>
        <taxon>Bacteria</taxon>
        <taxon>Bacillati</taxon>
        <taxon>Actinomycetota</taxon>
        <taxon>Actinomycetes</taxon>
        <taxon>Mycobacteriales</taxon>
        <taxon>Nocardiaceae</taxon>
        <taxon>Nocardia</taxon>
    </lineage>
</organism>
<dbReference type="OrthoDB" id="4550818at2"/>
<dbReference type="EMBL" id="QZFU01000029">
    <property type="protein sequence ID" value="RJO72397.1"/>
    <property type="molecule type" value="Genomic_DNA"/>
</dbReference>
<feature type="compositionally biased region" description="Low complexity" evidence="1">
    <location>
        <begin position="90"/>
        <end position="106"/>
    </location>
</feature>